<gene>
    <name evidence="2" type="ORF">C1H46_044067</name>
</gene>
<feature type="domain" description="HAT C-terminal dimerisation" evidence="1">
    <location>
        <begin position="41"/>
        <end position="110"/>
    </location>
</feature>
<evidence type="ECO:0000313" key="3">
    <source>
        <dbReference type="Proteomes" id="UP000315295"/>
    </source>
</evidence>
<dbReference type="Proteomes" id="UP000315295">
    <property type="component" value="Unassembled WGS sequence"/>
</dbReference>
<dbReference type="Pfam" id="PF05699">
    <property type="entry name" value="Dimer_Tnp_hAT"/>
    <property type="match status" value="1"/>
</dbReference>
<protein>
    <recommendedName>
        <fullName evidence="1">HAT C-terminal dimerisation domain-containing protein</fullName>
    </recommendedName>
</protein>
<evidence type="ECO:0000313" key="2">
    <source>
        <dbReference type="EMBL" id="TQD70392.1"/>
    </source>
</evidence>
<dbReference type="InterPro" id="IPR008906">
    <property type="entry name" value="HATC_C_dom"/>
</dbReference>
<name>A0A540K8Z1_MALBA</name>
<evidence type="ECO:0000259" key="1">
    <source>
        <dbReference type="Pfam" id="PF05699"/>
    </source>
</evidence>
<dbReference type="GO" id="GO:0046983">
    <property type="term" value="F:protein dimerization activity"/>
    <property type="evidence" value="ECO:0007669"/>
    <property type="project" value="InterPro"/>
</dbReference>
<reference evidence="2 3" key="1">
    <citation type="journal article" date="2019" name="G3 (Bethesda)">
        <title>Sequencing of a Wild Apple (Malus baccata) Genome Unravels the Differences Between Cultivated and Wild Apple Species Regarding Disease Resistance and Cold Tolerance.</title>
        <authorList>
            <person name="Chen X."/>
        </authorList>
    </citation>
    <scope>NUCLEOTIDE SEQUENCE [LARGE SCALE GENOMIC DNA]</scope>
    <source>
        <strain evidence="3">cv. Shandingzi</strain>
        <tissue evidence="2">Leaves</tissue>
    </source>
</reference>
<dbReference type="PANTHER" id="PTHR45749:SF35">
    <property type="entry name" value="AC-LIKE TRANSPOSASE-RELATED"/>
    <property type="match status" value="1"/>
</dbReference>
<dbReference type="PANTHER" id="PTHR45749">
    <property type="match status" value="1"/>
</dbReference>
<dbReference type="EMBL" id="VIEB01001821">
    <property type="protein sequence ID" value="TQD70392.1"/>
    <property type="molecule type" value="Genomic_DNA"/>
</dbReference>
<dbReference type="AlphaFoldDB" id="A0A540K8Z1"/>
<dbReference type="STRING" id="106549.A0A540K8Z1"/>
<organism evidence="2 3">
    <name type="scientific">Malus baccata</name>
    <name type="common">Siberian crab apple</name>
    <name type="synonym">Pyrus baccata</name>
    <dbReference type="NCBI Taxonomy" id="106549"/>
    <lineage>
        <taxon>Eukaryota</taxon>
        <taxon>Viridiplantae</taxon>
        <taxon>Streptophyta</taxon>
        <taxon>Embryophyta</taxon>
        <taxon>Tracheophyta</taxon>
        <taxon>Spermatophyta</taxon>
        <taxon>Magnoliopsida</taxon>
        <taxon>eudicotyledons</taxon>
        <taxon>Gunneridae</taxon>
        <taxon>Pentapetalae</taxon>
        <taxon>rosids</taxon>
        <taxon>fabids</taxon>
        <taxon>Rosales</taxon>
        <taxon>Rosaceae</taxon>
        <taxon>Amygdaloideae</taxon>
        <taxon>Maleae</taxon>
        <taxon>Malus</taxon>
    </lineage>
</organism>
<proteinExistence type="predicted"/>
<keyword evidence="3" id="KW-1185">Reference proteome</keyword>
<accession>A0A540K8Z1</accession>
<sequence>MNLEAHLKHGNTMDVDGADLCSELQVLQMMLPEKSFLSNNPWTSMEIANFVKEIDMCPNVLIAYRVMLTVPVTVASAERSFSKLKLLKSYLRTTMTQDRLNGLAILCIEKDEIEDLEYDDIIDDFASKNTRRQFLKG</sequence>
<comment type="caution">
    <text evidence="2">The sequence shown here is derived from an EMBL/GenBank/DDBJ whole genome shotgun (WGS) entry which is preliminary data.</text>
</comment>